<proteinExistence type="predicted"/>
<evidence type="ECO:0000313" key="3">
    <source>
        <dbReference type="Proteomes" id="UP001279642"/>
    </source>
</evidence>
<keyword evidence="1" id="KW-1133">Transmembrane helix</keyword>
<feature type="transmembrane region" description="Helical" evidence="1">
    <location>
        <begin position="73"/>
        <end position="98"/>
    </location>
</feature>
<gene>
    <name evidence="2" type="ORF">SMD27_09715</name>
</gene>
<dbReference type="PANTHER" id="PTHR31876:SF26">
    <property type="entry name" value="PROTEIN LIKE COV 2"/>
    <property type="match status" value="1"/>
</dbReference>
<organism evidence="2 3">
    <name type="scientific">Dongia soli</name>
    <dbReference type="NCBI Taxonomy" id="600628"/>
    <lineage>
        <taxon>Bacteria</taxon>
        <taxon>Pseudomonadati</taxon>
        <taxon>Pseudomonadota</taxon>
        <taxon>Alphaproteobacteria</taxon>
        <taxon>Rhodospirillales</taxon>
        <taxon>Dongiaceae</taxon>
        <taxon>Dongia</taxon>
    </lineage>
</organism>
<reference evidence="2 3" key="1">
    <citation type="journal article" date="2016" name="Antonie Van Leeuwenhoek">
        <title>Dongia soli sp. nov., isolated from soil from Dokdo, Korea.</title>
        <authorList>
            <person name="Kim D.U."/>
            <person name="Lee H."/>
            <person name="Kim H."/>
            <person name="Kim S.G."/>
            <person name="Ka J.O."/>
        </authorList>
    </citation>
    <scope>NUCLEOTIDE SEQUENCE [LARGE SCALE GENOMIC DNA]</scope>
    <source>
        <strain evidence="2 3">D78</strain>
    </source>
</reference>
<evidence type="ECO:0000313" key="2">
    <source>
        <dbReference type="EMBL" id="MDY0883121.1"/>
    </source>
</evidence>
<comment type="caution">
    <text evidence="2">The sequence shown here is derived from an EMBL/GenBank/DDBJ whole genome shotgun (WGS) entry which is preliminary data.</text>
</comment>
<dbReference type="EMBL" id="JAXCLW010000002">
    <property type="protein sequence ID" value="MDY0883121.1"/>
    <property type="molecule type" value="Genomic_DNA"/>
</dbReference>
<dbReference type="InterPro" id="IPR007462">
    <property type="entry name" value="COV1-like"/>
</dbReference>
<keyword evidence="3" id="KW-1185">Reference proteome</keyword>
<protein>
    <submittedName>
        <fullName evidence="2">DUF502 domain-containing protein</fullName>
    </submittedName>
</protein>
<accession>A0ABU5EAG0</accession>
<dbReference type="Proteomes" id="UP001279642">
    <property type="component" value="Unassembled WGS sequence"/>
</dbReference>
<sequence>MSENTGETPTEPHRRGIHFTLGARLRTYFLAGILITAPIGLTIYLTWLVITFVDQRVFSVLPPQYNPATYLPFGVPGLGLIVAVIALTFIGAITAGFLGRFFRHLIEGILNRLPIIRSIYSAIKQIVETVFATKSAAFREVVLVEYPRRDCWTIGFITGTTQGEVKELLEDDLINIFVPTTPNPTSGFLLFVPVAEIKRLKMSVEDGLKLVISGGIITPTEKAANGVSIK</sequence>
<name>A0ABU5EAG0_9PROT</name>
<feature type="transmembrane region" description="Helical" evidence="1">
    <location>
        <begin position="28"/>
        <end position="53"/>
    </location>
</feature>
<keyword evidence="1" id="KW-0472">Membrane</keyword>
<evidence type="ECO:0000256" key="1">
    <source>
        <dbReference type="SAM" id="Phobius"/>
    </source>
</evidence>
<keyword evidence="1" id="KW-0812">Transmembrane</keyword>
<dbReference type="PANTHER" id="PTHR31876">
    <property type="entry name" value="COV-LIKE PROTEIN 1"/>
    <property type="match status" value="1"/>
</dbReference>
<dbReference type="RefSeq" id="WP_320508169.1">
    <property type="nucleotide sequence ID" value="NZ_JAXCLW010000002.1"/>
</dbReference>
<dbReference type="Pfam" id="PF04367">
    <property type="entry name" value="DUF502"/>
    <property type="match status" value="1"/>
</dbReference>